<reference evidence="4" key="1">
    <citation type="submission" date="2016-10" db="EMBL/GenBank/DDBJ databases">
        <authorList>
            <person name="Varghese N."/>
            <person name="Submissions S."/>
        </authorList>
    </citation>
    <scope>NUCLEOTIDE SEQUENCE [LARGE SCALE GENOMIC DNA]</scope>
    <source>
        <strain evidence="4">IBRC-M 10403</strain>
    </source>
</reference>
<keyword evidence="4" id="KW-1185">Reference proteome</keyword>
<dbReference type="PROSITE" id="PS51257">
    <property type="entry name" value="PROKAR_LIPOPROTEIN"/>
    <property type="match status" value="1"/>
</dbReference>
<dbReference type="SUPFAM" id="SSF49482">
    <property type="entry name" value="Aromatic compound dioxygenase"/>
    <property type="match status" value="1"/>
</dbReference>
<feature type="domain" description="Intradiol ring-cleavage dioxygenases" evidence="2">
    <location>
        <begin position="64"/>
        <end position="177"/>
    </location>
</feature>
<dbReference type="InterPro" id="IPR015889">
    <property type="entry name" value="Intradiol_dOase_core"/>
</dbReference>
<evidence type="ECO:0000256" key="1">
    <source>
        <dbReference type="SAM" id="MobiDB-lite"/>
    </source>
</evidence>
<dbReference type="AlphaFoldDB" id="A0A1G6S5S5"/>
<dbReference type="Proteomes" id="UP000199501">
    <property type="component" value="Unassembled WGS sequence"/>
</dbReference>
<accession>A0A1G6S5S5</accession>
<keyword evidence="3" id="KW-0223">Dioxygenase</keyword>
<sequence>MRDNASDPEKPHSRRAVLLGMGLGLTALGCTAPEQAGPGPSGPDGPSTRPGCVLTPEGTEGPYYLDTDLHRADITDGRPGVPLRLRITLVAAASCGPIHGGAVDIWHADAGGRYSGFENDRDSRFLRGVQVTDAAGAVEFTTIVPGWYDNRTAHIHVKAFVGGRETHTGQLYFSEDVISAVTRVRPYSDRTDPRTDNANDFLFGRSGDNSILTVTATAASGYLAQITLGVRV</sequence>
<dbReference type="GO" id="GO:0008199">
    <property type="term" value="F:ferric iron binding"/>
    <property type="evidence" value="ECO:0007669"/>
    <property type="project" value="InterPro"/>
</dbReference>
<dbReference type="PANTHER" id="PTHR34315:SF1">
    <property type="entry name" value="INTRADIOL RING-CLEAVAGE DIOXYGENASES DOMAIN-CONTAINING PROTEIN-RELATED"/>
    <property type="match status" value="1"/>
</dbReference>
<dbReference type="EMBL" id="FMZZ01000007">
    <property type="protein sequence ID" value="SDD12031.1"/>
    <property type="molecule type" value="Genomic_DNA"/>
</dbReference>
<dbReference type="OrthoDB" id="9800887at2"/>
<evidence type="ECO:0000259" key="2">
    <source>
        <dbReference type="Pfam" id="PF00775"/>
    </source>
</evidence>
<dbReference type="InterPro" id="IPR000627">
    <property type="entry name" value="Intradiol_dOase_C"/>
</dbReference>
<evidence type="ECO:0000313" key="4">
    <source>
        <dbReference type="Proteomes" id="UP000199501"/>
    </source>
</evidence>
<keyword evidence="3" id="KW-0560">Oxidoreductase</keyword>
<gene>
    <name evidence="3" type="ORF">SAMN05216174_107234</name>
</gene>
<dbReference type="PANTHER" id="PTHR34315">
    <property type="match status" value="1"/>
</dbReference>
<evidence type="ECO:0000313" key="3">
    <source>
        <dbReference type="EMBL" id="SDD12031.1"/>
    </source>
</evidence>
<dbReference type="GO" id="GO:0016702">
    <property type="term" value="F:oxidoreductase activity, acting on single donors with incorporation of molecular oxygen, incorporation of two atoms of oxygen"/>
    <property type="evidence" value="ECO:0007669"/>
    <property type="project" value="InterPro"/>
</dbReference>
<feature type="region of interest" description="Disordered" evidence="1">
    <location>
        <begin position="30"/>
        <end position="57"/>
    </location>
</feature>
<dbReference type="RefSeq" id="WP_091451442.1">
    <property type="nucleotide sequence ID" value="NZ_FMZZ01000007.1"/>
</dbReference>
<name>A0A1G6S5S5_9PSEU</name>
<dbReference type="Pfam" id="PF00775">
    <property type="entry name" value="Dioxygenase_C"/>
    <property type="match status" value="1"/>
</dbReference>
<dbReference type="Gene3D" id="2.60.130.10">
    <property type="entry name" value="Aromatic compound dioxygenase"/>
    <property type="match status" value="1"/>
</dbReference>
<organism evidence="3 4">
    <name type="scientific">Actinokineospora iranica</name>
    <dbReference type="NCBI Taxonomy" id="1271860"/>
    <lineage>
        <taxon>Bacteria</taxon>
        <taxon>Bacillati</taxon>
        <taxon>Actinomycetota</taxon>
        <taxon>Actinomycetes</taxon>
        <taxon>Pseudonocardiales</taxon>
        <taxon>Pseudonocardiaceae</taxon>
        <taxon>Actinokineospora</taxon>
    </lineage>
</organism>
<dbReference type="STRING" id="1271860.SAMN05216174_107234"/>
<dbReference type="CDD" id="cd03457">
    <property type="entry name" value="intradiol_dioxygenase_like"/>
    <property type="match status" value="1"/>
</dbReference>
<proteinExistence type="predicted"/>
<protein>
    <submittedName>
        <fullName evidence="3">Dioxygenase</fullName>
    </submittedName>
</protein>